<dbReference type="Gene3D" id="3.90.79.10">
    <property type="entry name" value="Nucleoside Triphosphate Pyrophosphohydrolase"/>
    <property type="match status" value="1"/>
</dbReference>
<dbReference type="InterPro" id="IPR039121">
    <property type="entry name" value="NUDT19"/>
</dbReference>
<evidence type="ECO:0000256" key="4">
    <source>
        <dbReference type="ARBA" id="ARBA00022801"/>
    </source>
</evidence>
<dbReference type="AlphaFoldDB" id="A0A369VWL1"/>
<comment type="caution">
    <text evidence="8">The sequence shown here is derived from an EMBL/GenBank/DDBJ whole genome shotgun (WGS) entry which is preliminary data.</text>
</comment>
<sequence>MPDLPSSAPTPAIPAATLVIFRDSPDAPELLMVERAKAMAFAAGALVFPGGRVDPGDRALAAAHPGDPEDTAARIAAIRETIEEAGLALGLTPLPDDSTLGVLREGLVAGEPFAALLERAGLRLDLAALEPFARWRPDHALPRIFDTRFYLAALPSRAPEPVVDNTENVRVFWMSAADVLAEADAGRASLIFPTRRNLERLAQFRTFDEALADARAWPIRTVTPWREERGGVPHLVIPDDLGYPVTAQAMSDARRG</sequence>
<dbReference type="GO" id="GO:0016818">
    <property type="term" value="F:hydrolase activity, acting on acid anhydrides, in phosphorus-containing anhydrides"/>
    <property type="evidence" value="ECO:0007669"/>
    <property type="project" value="InterPro"/>
</dbReference>
<dbReference type="PROSITE" id="PS51462">
    <property type="entry name" value="NUDIX"/>
    <property type="match status" value="1"/>
</dbReference>
<feature type="domain" description="Nudix hydrolase" evidence="7">
    <location>
        <begin position="11"/>
        <end position="196"/>
    </location>
</feature>
<proteinExistence type="predicted"/>
<keyword evidence="9" id="KW-1185">Reference proteome</keyword>
<evidence type="ECO:0000259" key="7">
    <source>
        <dbReference type="PROSITE" id="PS51462"/>
    </source>
</evidence>
<evidence type="ECO:0000313" key="8">
    <source>
        <dbReference type="EMBL" id="RDE06513.1"/>
    </source>
</evidence>
<evidence type="ECO:0000256" key="3">
    <source>
        <dbReference type="ARBA" id="ARBA00022723"/>
    </source>
</evidence>
<protein>
    <submittedName>
        <fullName evidence="8">NUDIX hydrolase</fullName>
    </submittedName>
</protein>
<evidence type="ECO:0000256" key="6">
    <source>
        <dbReference type="ARBA" id="ARBA00023211"/>
    </source>
</evidence>
<dbReference type="PANTHER" id="PTHR12318">
    <property type="entry name" value="TESTOSTERONE-REGULATED PROTEIN RP2"/>
    <property type="match status" value="1"/>
</dbReference>
<accession>A0A369VWL1</accession>
<name>A0A369VWL1_9SPHN</name>
<dbReference type="PANTHER" id="PTHR12318:SF0">
    <property type="entry name" value="ACYL-COENZYME A DIPHOSPHATASE NUDT19"/>
    <property type="match status" value="1"/>
</dbReference>
<dbReference type="SUPFAM" id="SSF55811">
    <property type="entry name" value="Nudix"/>
    <property type="match status" value="1"/>
</dbReference>
<reference evidence="8 9" key="1">
    <citation type="submission" date="2018-07" db="EMBL/GenBank/DDBJ databases">
        <title>a novel species of Sphingomonas isolated from the rhizosphere soil of Araceae plant.</title>
        <authorList>
            <person name="Zhiyong W."/>
            <person name="Qinglan Z."/>
            <person name="Zhiwei F."/>
            <person name="Ding X."/>
            <person name="Gejiao W."/>
            <person name="Shixue Z."/>
        </authorList>
    </citation>
    <scope>NUCLEOTIDE SEQUENCE [LARGE SCALE GENOMIC DNA]</scope>
    <source>
        <strain evidence="8 9">WZY 27</strain>
    </source>
</reference>
<keyword evidence="6" id="KW-0464">Manganese</keyword>
<evidence type="ECO:0000256" key="2">
    <source>
        <dbReference type="ARBA" id="ARBA00001946"/>
    </source>
</evidence>
<dbReference type="GO" id="GO:0046872">
    <property type="term" value="F:metal ion binding"/>
    <property type="evidence" value="ECO:0007669"/>
    <property type="project" value="UniProtKB-KW"/>
</dbReference>
<keyword evidence="4 8" id="KW-0378">Hydrolase</keyword>
<keyword evidence="5" id="KW-0460">Magnesium</keyword>
<evidence type="ECO:0000313" key="9">
    <source>
        <dbReference type="Proteomes" id="UP000253918"/>
    </source>
</evidence>
<evidence type="ECO:0000256" key="1">
    <source>
        <dbReference type="ARBA" id="ARBA00001936"/>
    </source>
</evidence>
<dbReference type="Proteomes" id="UP000253918">
    <property type="component" value="Unassembled WGS sequence"/>
</dbReference>
<organism evidence="8 9">
    <name type="scientific">Sphingomonas aracearum</name>
    <dbReference type="NCBI Taxonomy" id="2283317"/>
    <lineage>
        <taxon>Bacteria</taxon>
        <taxon>Pseudomonadati</taxon>
        <taxon>Pseudomonadota</taxon>
        <taxon>Alphaproteobacteria</taxon>
        <taxon>Sphingomonadales</taxon>
        <taxon>Sphingomonadaceae</taxon>
        <taxon>Sphingomonas</taxon>
    </lineage>
</organism>
<gene>
    <name evidence="8" type="ORF">DVW87_02020</name>
</gene>
<keyword evidence="3" id="KW-0479">Metal-binding</keyword>
<dbReference type="CDD" id="cd18870">
    <property type="entry name" value="NUDIX_AcylCoAdiphos_Nudt19"/>
    <property type="match status" value="1"/>
</dbReference>
<dbReference type="EMBL" id="QQNB01000001">
    <property type="protein sequence ID" value="RDE06513.1"/>
    <property type="molecule type" value="Genomic_DNA"/>
</dbReference>
<comment type="cofactor">
    <cofactor evidence="2">
        <name>Mg(2+)</name>
        <dbReference type="ChEBI" id="CHEBI:18420"/>
    </cofactor>
</comment>
<dbReference type="RefSeq" id="WP_114686097.1">
    <property type="nucleotide sequence ID" value="NZ_QQNB01000001.1"/>
</dbReference>
<evidence type="ECO:0000256" key="5">
    <source>
        <dbReference type="ARBA" id="ARBA00022842"/>
    </source>
</evidence>
<dbReference type="InterPro" id="IPR015797">
    <property type="entry name" value="NUDIX_hydrolase-like_dom_sf"/>
</dbReference>
<comment type="cofactor">
    <cofactor evidence="1">
        <name>Mn(2+)</name>
        <dbReference type="ChEBI" id="CHEBI:29035"/>
    </cofactor>
</comment>
<dbReference type="InterPro" id="IPR000086">
    <property type="entry name" value="NUDIX_hydrolase_dom"/>
</dbReference>
<dbReference type="OrthoDB" id="7183442at2"/>